<keyword evidence="3" id="KW-1185">Reference proteome</keyword>
<comment type="caution">
    <text evidence="2">The sequence shown here is derived from an EMBL/GenBank/DDBJ whole genome shotgun (WGS) entry which is preliminary data.</text>
</comment>
<gene>
    <name evidence="2" type="primary">larB</name>
    <name evidence="2" type="ORF">NDI86_07140</name>
</gene>
<protein>
    <submittedName>
        <fullName evidence="2">Nickel pincer cofactor biosynthesis protein LarB</fullName>
    </submittedName>
</protein>
<sequence>MREILEAVAAGELTPAEAESELAGYATTGAGRFDATREARSGVPEAVLGSGKTAGEIADLATTAVGTTGRAIVTRIDPDDAGTVRRRLAETAPRATVRWDERSRWLVATAPDFERPAIEAGVGIVTAGTSDAVPAGEAAMVASEMGADVTRIDDVGVASLARTVDAVDRLRGQDVLVVAAGREGALPTVVAGLVDTPVVGLPVSTGYGHGGEGEAALSGMLQSCTALSVVNVDAGFTAGTQAGLIARRVAAARGDDGR</sequence>
<dbReference type="NCBIfam" id="NF033503">
    <property type="entry name" value="LarB"/>
    <property type="match status" value="1"/>
</dbReference>
<dbReference type="PANTHER" id="PTHR43064:SF1">
    <property type="entry name" value="SLL1489 PROTEIN"/>
    <property type="match status" value="1"/>
</dbReference>
<dbReference type="Gene3D" id="3.40.50.1970">
    <property type="match status" value="1"/>
</dbReference>
<dbReference type="EMBL" id="JAMQOS010000002">
    <property type="protein sequence ID" value="MDS0281894.1"/>
    <property type="molecule type" value="Genomic_DNA"/>
</dbReference>
<dbReference type="PANTHER" id="PTHR43064">
    <property type="entry name" value="PHOSPHORIBOSYLAMINOIMIDAZOLE CARBOXYLASE-RELATED"/>
    <property type="match status" value="1"/>
</dbReference>
<evidence type="ECO:0000313" key="3">
    <source>
        <dbReference type="Proteomes" id="UP001268864"/>
    </source>
</evidence>
<dbReference type="SMART" id="SM01001">
    <property type="entry name" value="AIRC"/>
    <property type="match status" value="1"/>
</dbReference>
<feature type="domain" description="PurE" evidence="1">
    <location>
        <begin position="120"/>
        <end position="251"/>
    </location>
</feature>
<accession>A0ABU2FMB0</accession>
<dbReference type="Proteomes" id="UP001268864">
    <property type="component" value="Unassembled WGS sequence"/>
</dbReference>
<proteinExistence type="predicted"/>
<dbReference type="Pfam" id="PF00731">
    <property type="entry name" value="AIRC"/>
    <property type="match status" value="1"/>
</dbReference>
<organism evidence="2 3">
    <name type="scientific">Haloarcula onubensis</name>
    <dbReference type="NCBI Taxonomy" id="2950539"/>
    <lineage>
        <taxon>Archaea</taxon>
        <taxon>Methanobacteriati</taxon>
        <taxon>Methanobacteriota</taxon>
        <taxon>Stenosarchaea group</taxon>
        <taxon>Halobacteria</taxon>
        <taxon>Halobacteriales</taxon>
        <taxon>Haloarculaceae</taxon>
        <taxon>Haloarcula</taxon>
    </lineage>
</organism>
<reference evidence="2 3" key="1">
    <citation type="submission" date="2022-06" db="EMBL/GenBank/DDBJ databases">
        <title>Halomicroarcula sp. a new haloarchaeum isolate from saline soil.</title>
        <authorList>
            <person name="Strakova D."/>
            <person name="Galisteo C."/>
            <person name="Sanchez-Porro C."/>
            <person name="Ventosa A."/>
        </authorList>
    </citation>
    <scope>NUCLEOTIDE SEQUENCE [LARGE SCALE GENOMIC DNA]</scope>
    <source>
        <strain evidence="2 3">S3CR25-11</strain>
    </source>
</reference>
<dbReference type="SUPFAM" id="SSF52255">
    <property type="entry name" value="N5-CAIR mutase (phosphoribosylaminoimidazole carboxylase, PurE)"/>
    <property type="match status" value="1"/>
</dbReference>
<dbReference type="InterPro" id="IPR039476">
    <property type="entry name" value="P2CMN_synthase_LarB"/>
</dbReference>
<evidence type="ECO:0000259" key="1">
    <source>
        <dbReference type="SMART" id="SM01001"/>
    </source>
</evidence>
<name>A0ABU2FMB0_9EURY</name>
<dbReference type="RefSeq" id="WP_310899730.1">
    <property type="nucleotide sequence ID" value="NZ_JAMQOS010000002.1"/>
</dbReference>
<evidence type="ECO:0000313" key="2">
    <source>
        <dbReference type="EMBL" id="MDS0281894.1"/>
    </source>
</evidence>
<dbReference type="InterPro" id="IPR000031">
    <property type="entry name" value="PurE_dom"/>
</dbReference>